<feature type="compositionally biased region" description="Basic and acidic residues" evidence="1">
    <location>
        <begin position="120"/>
        <end position="147"/>
    </location>
</feature>
<accession>A0A6C0IYJ2</accession>
<protein>
    <recommendedName>
        <fullName evidence="3">Thioredoxin domain-containing protein</fullName>
    </recommendedName>
</protein>
<name>A0A6C0IYJ2_9ZZZZ</name>
<dbReference type="Gene3D" id="3.40.30.10">
    <property type="entry name" value="Glutaredoxin"/>
    <property type="match status" value="1"/>
</dbReference>
<dbReference type="SUPFAM" id="SSF52833">
    <property type="entry name" value="Thioredoxin-like"/>
    <property type="match status" value="1"/>
</dbReference>
<evidence type="ECO:0000313" key="2">
    <source>
        <dbReference type="EMBL" id="QHT98112.1"/>
    </source>
</evidence>
<proteinExistence type="predicted"/>
<dbReference type="AlphaFoldDB" id="A0A6C0IYJ2"/>
<dbReference type="InterPro" id="IPR036249">
    <property type="entry name" value="Thioredoxin-like_sf"/>
</dbReference>
<sequence>MDNKSPQNTLFSSSTCRYCQLFIKTLNKNMMLEQFSVIDVEKTPFDVSKVIVVPTIVVNNNRALSGREAFAWLQNELKNMVTGVESFGVSSAFTYIGEDRSEVSMSSQFVDINETPTASSEKHTADSEKGATDLDSAMERLRSERAM</sequence>
<dbReference type="EMBL" id="MN740287">
    <property type="protein sequence ID" value="QHT98112.1"/>
    <property type="molecule type" value="Genomic_DNA"/>
</dbReference>
<reference evidence="2" key="1">
    <citation type="journal article" date="2020" name="Nature">
        <title>Giant virus diversity and host interactions through global metagenomics.</title>
        <authorList>
            <person name="Schulz F."/>
            <person name="Roux S."/>
            <person name="Paez-Espino D."/>
            <person name="Jungbluth S."/>
            <person name="Walsh D.A."/>
            <person name="Denef V.J."/>
            <person name="McMahon K.D."/>
            <person name="Konstantinidis K.T."/>
            <person name="Eloe-Fadrosh E.A."/>
            <person name="Kyrpides N.C."/>
            <person name="Woyke T."/>
        </authorList>
    </citation>
    <scope>NUCLEOTIDE SEQUENCE</scope>
    <source>
        <strain evidence="2">GVMAG-M-3300025626-8</strain>
    </source>
</reference>
<evidence type="ECO:0000256" key="1">
    <source>
        <dbReference type="SAM" id="MobiDB-lite"/>
    </source>
</evidence>
<feature type="region of interest" description="Disordered" evidence="1">
    <location>
        <begin position="114"/>
        <end position="147"/>
    </location>
</feature>
<evidence type="ECO:0008006" key="3">
    <source>
        <dbReference type="Google" id="ProtNLM"/>
    </source>
</evidence>
<organism evidence="2">
    <name type="scientific">viral metagenome</name>
    <dbReference type="NCBI Taxonomy" id="1070528"/>
    <lineage>
        <taxon>unclassified sequences</taxon>
        <taxon>metagenomes</taxon>
        <taxon>organismal metagenomes</taxon>
    </lineage>
</organism>